<evidence type="ECO:0000256" key="1">
    <source>
        <dbReference type="SAM" id="MobiDB-lite"/>
    </source>
</evidence>
<feature type="domain" description="DUF2510" evidence="3">
    <location>
        <begin position="11"/>
        <end position="41"/>
    </location>
</feature>
<gene>
    <name evidence="4" type="ORF">FHX53_000457</name>
</gene>
<dbReference type="Pfam" id="PF10708">
    <property type="entry name" value="DUF2510"/>
    <property type="match status" value="1"/>
</dbReference>
<organism evidence="4 5">
    <name type="scientific">Microcella alkalica</name>
    <dbReference type="NCBI Taxonomy" id="355930"/>
    <lineage>
        <taxon>Bacteria</taxon>
        <taxon>Bacillati</taxon>
        <taxon>Actinomycetota</taxon>
        <taxon>Actinomycetes</taxon>
        <taxon>Micrococcales</taxon>
        <taxon>Microbacteriaceae</taxon>
        <taxon>Microcella</taxon>
    </lineage>
</organism>
<feature type="region of interest" description="Disordered" evidence="1">
    <location>
        <begin position="38"/>
        <end position="78"/>
    </location>
</feature>
<feature type="transmembrane region" description="Helical" evidence="2">
    <location>
        <begin position="334"/>
        <end position="356"/>
    </location>
</feature>
<dbReference type="Proteomes" id="UP000585905">
    <property type="component" value="Unassembled WGS sequence"/>
</dbReference>
<feature type="transmembrane region" description="Helical" evidence="2">
    <location>
        <begin position="423"/>
        <end position="449"/>
    </location>
</feature>
<proteinExistence type="predicted"/>
<evidence type="ECO:0000313" key="5">
    <source>
        <dbReference type="Proteomes" id="UP000585905"/>
    </source>
</evidence>
<keyword evidence="2" id="KW-0472">Membrane</keyword>
<sequence length="530" mass="55485">MSEDEYGRVPAGWYPDPLGLPQLRWWDNHAWTEHVSDARQPMVAKPAPTTFADDELPTRRARRSAESATDAGDTATDRPLAHVLKALPAPTTESMPALIEPEAAAPSFTAEPVAAPDPAPFTPQPAATTPPPFATEQTEAAQAAAQQAAPEQVVPRTAAPEAPRAAANPGFDIPTSESAMRDAQWIPMQEAREQQPANAPGPVPTASAANHSTPGSVPGAPMHGGWQPYGADPRSAESAGHYSAAQNSAPHPQEQWGASSYYAQHALFQDSAPQHPSAARYGSAPGAGSAAGWGSAPGAPQYVPYVPESPVAAMRRGAMMPGAAGPVPHVHTGAAWAIALLPMVQLLLSLLVVAAFTSGLDLPIITAIWLAPIPVVVALAYFDQRALKRRGIDRPAGWWWSILGAPVYLVMRAVSLARYSGAGFAPAAVFLLLVGLQVGAVIAVPGLLISAVPQLFAAEAANSIELSARSIGTAAEVTCSGTPPLFIGQQYRCPAVNSDGTTFVVTVSLQRANGWITWQIDDWGVYSLTD</sequence>
<feature type="transmembrane region" description="Helical" evidence="2">
    <location>
        <begin position="362"/>
        <end position="382"/>
    </location>
</feature>
<keyword evidence="5" id="KW-1185">Reference proteome</keyword>
<feature type="region of interest" description="Disordered" evidence="1">
    <location>
        <begin position="110"/>
        <end position="176"/>
    </location>
</feature>
<keyword evidence="2" id="KW-0812">Transmembrane</keyword>
<dbReference type="InterPro" id="IPR018929">
    <property type="entry name" value="DUF2510"/>
</dbReference>
<dbReference type="EMBL" id="JACGWX010000001">
    <property type="protein sequence ID" value="MBA8846893.1"/>
    <property type="molecule type" value="Genomic_DNA"/>
</dbReference>
<comment type="caution">
    <text evidence="4">The sequence shown here is derived from an EMBL/GenBank/DDBJ whole genome shotgun (WGS) entry which is preliminary data.</text>
</comment>
<evidence type="ECO:0000256" key="2">
    <source>
        <dbReference type="SAM" id="Phobius"/>
    </source>
</evidence>
<name>A0A839E6Y0_9MICO</name>
<feature type="compositionally biased region" description="Low complexity" evidence="1">
    <location>
        <begin position="134"/>
        <end position="169"/>
    </location>
</feature>
<feature type="compositionally biased region" description="Pro residues" evidence="1">
    <location>
        <begin position="115"/>
        <end position="133"/>
    </location>
</feature>
<feature type="compositionally biased region" description="Polar residues" evidence="1">
    <location>
        <begin position="244"/>
        <end position="254"/>
    </location>
</feature>
<dbReference type="RefSeq" id="WP_343050754.1">
    <property type="nucleotide sequence ID" value="NZ_BAAAOV010000017.1"/>
</dbReference>
<feature type="region of interest" description="Disordered" evidence="1">
    <location>
        <begin position="191"/>
        <end position="254"/>
    </location>
</feature>
<accession>A0A839E6Y0</accession>
<protein>
    <recommendedName>
        <fullName evidence="3">DUF2510 domain-containing protein</fullName>
    </recommendedName>
</protein>
<reference evidence="4 5" key="1">
    <citation type="submission" date="2020-07" db="EMBL/GenBank/DDBJ databases">
        <title>Sequencing the genomes of 1000 actinobacteria strains.</title>
        <authorList>
            <person name="Klenk H.-P."/>
        </authorList>
    </citation>
    <scope>NUCLEOTIDE SEQUENCE [LARGE SCALE GENOMIC DNA]</scope>
    <source>
        <strain evidence="4 5">DSM 19663</strain>
    </source>
</reference>
<dbReference type="AlphaFoldDB" id="A0A839E6Y0"/>
<keyword evidence="2" id="KW-1133">Transmembrane helix</keyword>
<evidence type="ECO:0000313" key="4">
    <source>
        <dbReference type="EMBL" id="MBA8846893.1"/>
    </source>
</evidence>
<evidence type="ECO:0000259" key="3">
    <source>
        <dbReference type="Pfam" id="PF10708"/>
    </source>
</evidence>
<feature type="transmembrane region" description="Helical" evidence="2">
    <location>
        <begin position="398"/>
        <end position="417"/>
    </location>
</feature>